<gene>
    <name evidence="2" type="ORF">HID58_015151</name>
</gene>
<protein>
    <submittedName>
        <fullName evidence="2">Uncharacterized protein</fullName>
    </submittedName>
</protein>
<sequence length="271" mass="29756">MTPRVRFVTVTASSCLTVSPSALLATATALLRSSGHSETAQLKHVPNRSACFSLEIATISGESFVSGPRLLSSSNPLFPSNPIVASPSTLLPSSHFVIYAPPIPFMSPHLRHSLPRLYRFAKFVRFYVTTASPSHYAISNIDGSSKSRPHDPPIPFLVASSSISAHYYVTAESPLHYTVSSINDSLHSRHCEPLTRAVILYGVSQTSYSLNLLVGFFNVDLDFFAFLRTWVLGLQVKLLYGSLLSIATSIFRHILVIFIYQFAVDDLFGCN</sequence>
<keyword evidence="1" id="KW-1133">Transmembrane helix</keyword>
<reference evidence="2 3" key="1">
    <citation type="submission" date="2021-05" db="EMBL/GenBank/DDBJ databases">
        <title>Genome Assembly of Synthetic Allotetraploid Brassica napus Reveals Homoeologous Exchanges between Subgenomes.</title>
        <authorList>
            <person name="Davis J.T."/>
        </authorList>
    </citation>
    <scope>NUCLEOTIDE SEQUENCE [LARGE SCALE GENOMIC DNA]</scope>
    <source>
        <strain evidence="3">cv. Da-Ae</strain>
        <tissue evidence="2">Seedling</tissue>
    </source>
</reference>
<keyword evidence="3" id="KW-1185">Reference proteome</keyword>
<dbReference type="Proteomes" id="UP000824890">
    <property type="component" value="Unassembled WGS sequence"/>
</dbReference>
<name>A0ABQ8DJ91_BRANA</name>
<proteinExistence type="predicted"/>
<dbReference type="EMBL" id="JAGKQM010000004">
    <property type="protein sequence ID" value="KAH0929424.1"/>
    <property type="molecule type" value="Genomic_DNA"/>
</dbReference>
<organism evidence="2 3">
    <name type="scientific">Brassica napus</name>
    <name type="common">Rape</name>
    <dbReference type="NCBI Taxonomy" id="3708"/>
    <lineage>
        <taxon>Eukaryota</taxon>
        <taxon>Viridiplantae</taxon>
        <taxon>Streptophyta</taxon>
        <taxon>Embryophyta</taxon>
        <taxon>Tracheophyta</taxon>
        <taxon>Spermatophyta</taxon>
        <taxon>Magnoliopsida</taxon>
        <taxon>eudicotyledons</taxon>
        <taxon>Gunneridae</taxon>
        <taxon>Pentapetalae</taxon>
        <taxon>rosids</taxon>
        <taxon>malvids</taxon>
        <taxon>Brassicales</taxon>
        <taxon>Brassicaceae</taxon>
        <taxon>Brassiceae</taxon>
        <taxon>Brassica</taxon>
    </lineage>
</organism>
<feature type="transmembrane region" description="Helical" evidence="1">
    <location>
        <begin position="239"/>
        <end position="263"/>
    </location>
</feature>
<comment type="caution">
    <text evidence="2">The sequence shown here is derived from an EMBL/GenBank/DDBJ whole genome shotgun (WGS) entry which is preliminary data.</text>
</comment>
<keyword evidence="1" id="KW-0812">Transmembrane</keyword>
<keyword evidence="1" id="KW-0472">Membrane</keyword>
<evidence type="ECO:0000313" key="3">
    <source>
        <dbReference type="Proteomes" id="UP000824890"/>
    </source>
</evidence>
<accession>A0ABQ8DJ91</accession>
<evidence type="ECO:0000256" key="1">
    <source>
        <dbReference type="SAM" id="Phobius"/>
    </source>
</evidence>
<evidence type="ECO:0000313" key="2">
    <source>
        <dbReference type="EMBL" id="KAH0929424.1"/>
    </source>
</evidence>